<organism evidence="2 3">
    <name type="scientific">Reticulomyxa filosa</name>
    <dbReference type="NCBI Taxonomy" id="46433"/>
    <lineage>
        <taxon>Eukaryota</taxon>
        <taxon>Sar</taxon>
        <taxon>Rhizaria</taxon>
        <taxon>Retaria</taxon>
        <taxon>Foraminifera</taxon>
        <taxon>Monothalamids</taxon>
        <taxon>Reticulomyxidae</taxon>
        <taxon>Reticulomyxa</taxon>
    </lineage>
</organism>
<feature type="coiled-coil region" evidence="1">
    <location>
        <begin position="250"/>
        <end position="277"/>
    </location>
</feature>
<evidence type="ECO:0008006" key="4">
    <source>
        <dbReference type="Google" id="ProtNLM"/>
    </source>
</evidence>
<dbReference type="GO" id="GO:0008270">
    <property type="term" value="F:zinc ion binding"/>
    <property type="evidence" value="ECO:0007669"/>
    <property type="project" value="InterPro"/>
</dbReference>
<dbReference type="SUPFAM" id="SSF57756">
    <property type="entry name" value="Retrovirus zinc finger-like domains"/>
    <property type="match status" value="1"/>
</dbReference>
<feature type="non-terminal residue" evidence="2">
    <location>
        <position position="1"/>
    </location>
</feature>
<keyword evidence="1" id="KW-0175">Coiled coil</keyword>
<evidence type="ECO:0000256" key="1">
    <source>
        <dbReference type="SAM" id="Coils"/>
    </source>
</evidence>
<comment type="caution">
    <text evidence="2">The sequence shown here is derived from an EMBL/GenBank/DDBJ whole genome shotgun (WGS) entry which is preliminary data.</text>
</comment>
<accession>X6M185</accession>
<gene>
    <name evidence="2" type="ORF">RFI_29741</name>
</gene>
<evidence type="ECO:0000313" key="2">
    <source>
        <dbReference type="EMBL" id="ETO07649.1"/>
    </source>
</evidence>
<proteinExistence type="predicted"/>
<dbReference type="AlphaFoldDB" id="X6M185"/>
<dbReference type="InterPro" id="IPR036875">
    <property type="entry name" value="Znf_CCHC_sf"/>
</dbReference>
<dbReference type="Proteomes" id="UP000023152">
    <property type="component" value="Unassembled WGS sequence"/>
</dbReference>
<name>X6M185_RETFI</name>
<evidence type="ECO:0000313" key="3">
    <source>
        <dbReference type="Proteomes" id="UP000023152"/>
    </source>
</evidence>
<dbReference type="EMBL" id="ASPP01025904">
    <property type="protein sequence ID" value="ETO07649.1"/>
    <property type="molecule type" value="Genomic_DNA"/>
</dbReference>
<dbReference type="Gene3D" id="4.10.60.10">
    <property type="entry name" value="Zinc finger, CCHC-type"/>
    <property type="match status" value="1"/>
</dbReference>
<dbReference type="GO" id="GO:0003676">
    <property type="term" value="F:nucleic acid binding"/>
    <property type="evidence" value="ECO:0007669"/>
    <property type="project" value="InterPro"/>
</dbReference>
<dbReference type="OrthoDB" id="7608935at2759"/>
<keyword evidence="3" id="KW-1185">Reference proteome</keyword>
<reference evidence="2 3" key="1">
    <citation type="journal article" date="2013" name="Curr. Biol.">
        <title>The Genome of the Foraminiferan Reticulomyxa filosa.</title>
        <authorList>
            <person name="Glockner G."/>
            <person name="Hulsmann N."/>
            <person name="Schleicher M."/>
            <person name="Noegel A.A."/>
            <person name="Eichinger L."/>
            <person name="Gallinger C."/>
            <person name="Pawlowski J."/>
            <person name="Sierra R."/>
            <person name="Euteneuer U."/>
            <person name="Pillet L."/>
            <person name="Moustafa A."/>
            <person name="Platzer M."/>
            <person name="Groth M."/>
            <person name="Szafranski K."/>
            <person name="Schliwa M."/>
        </authorList>
    </citation>
    <scope>NUCLEOTIDE SEQUENCE [LARGE SCALE GENOMIC DNA]</scope>
</reference>
<sequence length="308" mass="36108">NNSQLSRNVIAHTLSENLKTIYVHFSVNVNAQQLRRASQENQATDQRQNYVDEIKKCQQQEIYNLELNKIVLLKNVPVQESEKEIKETLEEYGYSVEQVKRFNKMPMIMITLSKAEEMMKILQDKNIQIGYSMAQAVIFDKNRSRPKHHFKQCRNCHKLNHIAKNAQKRKICKYCGLKNHEASKCRTRMIQVDIDVYCARIIIQVILCNKGEYFHTKESFISKLKRDMKIRLISNFTLIQTTPVQKTQNNRKDADEISSLKREIEEMKAAFKEITKLVQSFKAMMQMGVGNRLRDEVNILNTGMDMNI</sequence>
<protein>
    <recommendedName>
        <fullName evidence="4">CCHC-type domain-containing protein</fullName>
    </recommendedName>
</protein>